<evidence type="ECO:0008006" key="3">
    <source>
        <dbReference type="Google" id="ProtNLM"/>
    </source>
</evidence>
<evidence type="ECO:0000313" key="2">
    <source>
        <dbReference type="EMBL" id="CAG6667976.1"/>
    </source>
</evidence>
<evidence type="ECO:0000256" key="1">
    <source>
        <dbReference type="SAM" id="SignalP"/>
    </source>
</evidence>
<feature type="chain" id="PRO_5034863267" description="Secreted protein" evidence="1">
    <location>
        <begin position="23"/>
        <end position="135"/>
    </location>
</feature>
<feature type="signal peptide" evidence="1">
    <location>
        <begin position="1"/>
        <end position="22"/>
    </location>
</feature>
<proteinExistence type="predicted"/>
<accession>A0A8D8SJ50</accession>
<name>A0A8D8SJ50_9HEMI</name>
<keyword evidence="1" id="KW-0732">Signal</keyword>
<reference evidence="2" key="1">
    <citation type="submission" date="2021-05" db="EMBL/GenBank/DDBJ databases">
        <authorList>
            <person name="Alioto T."/>
            <person name="Alioto T."/>
            <person name="Gomez Garrido J."/>
        </authorList>
    </citation>
    <scope>NUCLEOTIDE SEQUENCE</scope>
</reference>
<dbReference type="AlphaFoldDB" id="A0A8D8SJ50"/>
<sequence length="135" mass="15457">MPFLLIFVFLFFLLSFILFISGSPLSPYPSSSSLPLLSLIFLTSLSLSHTRPLSDCVHAVTIVNYTAPTVNIRAVESWKYFTAPTPMIKKLLLLPYKSRKCISLKILAFLLNLKVCPHYVVRQRRHLFRPHIPLL</sequence>
<organism evidence="2">
    <name type="scientific">Cacopsylla melanoneura</name>
    <dbReference type="NCBI Taxonomy" id="428564"/>
    <lineage>
        <taxon>Eukaryota</taxon>
        <taxon>Metazoa</taxon>
        <taxon>Ecdysozoa</taxon>
        <taxon>Arthropoda</taxon>
        <taxon>Hexapoda</taxon>
        <taxon>Insecta</taxon>
        <taxon>Pterygota</taxon>
        <taxon>Neoptera</taxon>
        <taxon>Paraneoptera</taxon>
        <taxon>Hemiptera</taxon>
        <taxon>Sternorrhyncha</taxon>
        <taxon>Psylloidea</taxon>
        <taxon>Psyllidae</taxon>
        <taxon>Psyllinae</taxon>
        <taxon>Cacopsylla</taxon>
    </lineage>
</organism>
<dbReference type="EMBL" id="HBUF01217762">
    <property type="protein sequence ID" value="CAG6667976.1"/>
    <property type="molecule type" value="Transcribed_RNA"/>
</dbReference>
<protein>
    <recommendedName>
        <fullName evidence="3">Secreted protein</fullName>
    </recommendedName>
</protein>